<dbReference type="OrthoDB" id="8643at2157"/>
<feature type="region of interest" description="Disordered" evidence="10">
    <location>
        <begin position="355"/>
        <end position="418"/>
    </location>
</feature>
<dbReference type="GO" id="GO:0003899">
    <property type="term" value="F:DNA-directed RNA polymerase activity"/>
    <property type="evidence" value="ECO:0007669"/>
    <property type="project" value="UniProtKB-UniRule"/>
</dbReference>
<dbReference type="Gene3D" id="3.40.1360.10">
    <property type="match status" value="1"/>
</dbReference>
<keyword evidence="5 9" id="KW-0235">DNA replication</keyword>
<comment type="catalytic activity">
    <reaction evidence="9">
        <text>ssDNA + n NTP = ssDNA/pppN(pN)n-1 hybrid + (n-1) diphosphate.</text>
        <dbReference type="EC" id="2.7.7.101"/>
    </reaction>
</comment>
<dbReference type="SMART" id="SM00493">
    <property type="entry name" value="TOPRIM"/>
    <property type="match status" value="1"/>
</dbReference>
<evidence type="ECO:0000256" key="6">
    <source>
        <dbReference type="ARBA" id="ARBA00022723"/>
    </source>
</evidence>
<keyword evidence="2 9" id="KW-0639">Primosome</keyword>
<keyword evidence="8 9" id="KW-0804">Transcription</keyword>
<feature type="compositionally biased region" description="Low complexity" evidence="10">
    <location>
        <begin position="355"/>
        <end position="372"/>
    </location>
</feature>
<sequence>MDDTAKYLIHAAITADGVVERSDVVGAIFGQTEGLLGDELDLRDLQQSSKVGRIDVQIESENGQSFGRITIATSLDKVETAILAASLETITRVGPCQADARVTDIEDVREAKRREVVERAKELLTESFDDTVMTSTEILEEVRESVRVEDITEYEGFPAGPRVVDSDAIIVVEGRADVLTLLKYGIKNAIAVEGTNVPSEVAELTQDRTVTAFLDGDRGGELILRELSQVGDVDYVAFAPEGKSVEDLPRDEVMSVLRNKLAFEMLPEEGSLRDAAGPESAADAGGGETDPLQESPTTEAATPSPETGPDDGRGDESTPTDGSVTEESADVTVDATDANASNSAAVVATAASNASASAGGESADASSDAETVGTADGAARNGTASTESDHAADAADSADEDPEQEREESLPSSLRDHVRAVVGESTESVRLLDEEFSTMTEAPAEDAFDAVESAETAPYAIVLDDELSQRVLDVAAQRGVSHAVAASTGEYVKRPVGVRILAASDLLATVE</sequence>
<dbReference type="GO" id="GO:0005737">
    <property type="term" value="C:cytoplasm"/>
    <property type="evidence" value="ECO:0007669"/>
    <property type="project" value="TreeGrafter"/>
</dbReference>
<dbReference type="GO" id="GO:0008143">
    <property type="term" value="F:poly(A) binding"/>
    <property type="evidence" value="ECO:0007669"/>
    <property type="project" value="InterPro"/>
</dbReference>
<comment type="function">
    <text evidence="9">RNA polymerase that catalyzes the synthesis of short RNA molecules used as primers for DNA polymerase during DNA replication.</text>
</comment>
<accession>A0A1I2STH5</accession>
<organism evidence="12 13">
    <name type="scientific">Halopelagius inordinatus</name>
    <dbReference type="NCBI Taxonomy" id="553467"/>
    <lineage>
        <taxon>Archaea</taxon>
        <taxon>Methanobacteriati</taxon>
        <taxon>Methanobacteriota</taxon>
        <taxon>Stenosarchaea group</taxon>
        <taxon>Halobacteria</taxon>
        <taxon>Halobacteriales</taxon>
        <taxon>Haloferacaceae</taxon>
    </lineage>
</organism>
<evidence type="ECO:0000256" key="8">
    <source>
        <dbReference type="ARBA" id="ARBA00023163"/>
    </source>
</evidence>
<name>A0A1I2STH5_9EURY</name>
<dbReference type="InterPro" id="IPR020607">
    <property type="entry name" value="Primase_DnaG_arc"/>
</dbReference>
<evidence type="ECO:0000256" key="5">
    <source>
        <dbReference type="ARBA" id="ARBA00022705"/>
    </source>
</evidence>
<dbReference type="SUPFAM" id="SSF56731">
    <property type="entry name" value="DNA primase core"/>
    <property type="match status" value="1"/>
</dbReference>
<dbReference type="InterPro" id="IPR034154">
    <property type="entry name" value="TOPRIM_DnaG/twinkle"/>
</dbReference>
<reference evidence="13" key="1">
    <citation type="submission" date="2016-10" db="EMBL/GenBank/DDBJ databases">
        <authorList>
            <person name="Varghese N."/>
            <person name="Submissions S."/>
        </authorList>
    </citation>
    <scope>NUCLEOTIDE SEQUENCE [LARGE SCALE GENOMIC DNA]</scope>
    <source>
        <strain evidence="13">CGMCC 1.7739</strain>
    </source>
</reference>
<dbReference type="InterPro" id="IPR006171">
    <property type="entry name" value="TOPRIM_dom"/>
</dbReference>
<dbReference type="GO" id="GO:0000428">
    <property type="term" value="C:DNA-directed RNA polymerase complex"/>
    <property type="evidence" value="ECO:0007669"/>
    <property type="project" value="UniProtKB-KW"/>
</dbReference>
<evidence type="ECO:0000313" key="12">
    <source>
        <dbReference type="EMBL" id="SFG54207.1"/>
    </source>
</evidence>
<dbReference type="PROSITE" id="PS50880">
    <property type="entry name" value="TOPRIM"/>
    <property type="match status" value="1"/>
</dbReference>
<dbReference type="GO" id="GO:0000178">
    <property type="term" value="C:exosome (RNase complex)"/>
    <property type="evidence" value="ECO:0007669"/>
    <property type="project" value="InterPro"/>
</dbReference>
<dbReference type="EMBL" id="FOOQ01000002">
    <property type="protein sequence ID" value="SFG54207.1"/>
    <property type="molecule type" value="Genomic_DNA"/>
</dbReference>
<evidence type="ECO:0000256" key="4">
    <source>
        <dbReference type="ARBA" id="ARBA00022695"/>
    </source>
</evidence>
<comment type="subunit">
    <text evidence="9">Forms a ternary complex with MCM helicase and DNA.</text>
</comment>
<feature type="compositionally biased region" description="Polar residues" evidence="10">
    <location>
        <begin position="317"/>
        <end position="326"/>
    </location>
</feature>
<feature type="compositionally biased region" description="Acidic residues" evidence="10">
    <location>
        <begin position="396"/>
        <end position="406"/>
    </location>
</feature>
<evidence type="ECO:0000313" key="13">
    <source>
        <dbReference type="Proteomes" id="UP000198876"/>
    </source>
</evidence>
<dbReference type="HAMAP" id="MF_00007">
    <property type="entry name" value="DNA_primase_DnaG_arc"/>
    <property type="match status" value="1"/>
</dbReference>
<dbReference type="RefSeq" id="WP_092892381.1">
    <property type="nucleotide sequence ID" value="NZ_FOOQ01000002.1"/>
</dbReference>
<keyword evidence="13" id="KW-1185">Reference proteome</keyword>
<feature type="region of interest" description="Disordered" evidence="10">
    <location>
        <begin position="268"/>
        <end position="337"/>
    </location>
</feature>
<dbReference type="Proteomes" id="UP000198876">
    <property type="component" value="Unassembled WGS sequence"/>
</dbReference>
<dbReference type="GO" id="GO:0006269">
    <property type="term" value="P:DNA replication, synthesis of primer"/>
    <property type="evidence" value="ECO:0007669"/>
    <property type="project" value="UniProtKB-UniRule"/>
</dbReference>
<keyword evidence="7" id="KW-0460">Magnesium</keyword>
<dbReference type="InterPro" id="IPR050219">
    <property type="entry name" value="DnaG_primase"/>
</dbReference>
<evidence type="ECO:0000256" key="10">
    <source>
        <dbReference type="SAM" id="MobiDB-lite"/>
    </source>
</evidence>
<feature type="domain" description="Toprim" evidence="11">
    <location>
        <begin position="167"/>
        <end position="253"/>
    </location>
</feature>
<keyword evidence="6" id="KW-0479">Metal-binding</keyword>
<dbReference type="GO" id="GO:1990077">
    <property type="term" value="C:primosome complex"/>
    <property type="evidence" value="ECO:0007669"/>
    <property type="project" value="UniProtKB-KW"/>
</dbReference>
<proteinExistence type="inferred from homology"/>
<evidence type="ECO:0000256" key="1">
    <source>
        <dbReference type="ARBA" id="ARBA00022478"/>
    </source>
</evidence>
<gene>
    <name evidence="9" type="primary">dnaG</name>
    <name evidence="12" type="ORF">SAMN04488063_2358</name>
</gene>
<feature type="compositionally biased region" description="Low complexity" evidence="10">
    <location>
        <begin position="294"/>
        <end position="307"/>
    </location>
</feature>
<dbReference type="Pfam" id="PF13662">
    <property type="entry name" value="Toprim_4"/>
    <property type="match status" value="1"/>
</dbReference>
<protein>
    <recommendedName>
        <fullName evidence="9">DNA primase DnaG</fullName>
        <ecNumber evidence="9">2.7.7.101</ecNumber>
    </recommendedName>
</protein>
<dbReference type="AlphaFoldDB" id="A0A1I2STH5"/>
<comment type="similarity">
    <text evidence="9">Belongs to the archaeal DnaG primase family.</text>
</comment>
<evidence type="ECO:0000256" key="9">
    <source>
        <dbReference type="HAMAP-Rule" id="MF_00007"/>
    </source>
</evidence>
<dbReference type="PANTHER" id="PTHR30313">
    <property type="entry name" value="DNA PRIMASE"/>
    <property type="match status" value="1"/>
</dbReference>
<evidence type="ECO:0000256" key="2">
    <source>
        <dbReference type="ARBA" id="ARBA00022515"/>
    </source>
</evidence>
<evidence type="ECO:0000259" key="11">
    <source>
        <dbReference type="PROSITE" id="PS50880"/>
    </source>
</evidence>
<dbReference type="EC" id="2.7.7.101" evidence="9"/>
<dbReference type="CDD" id="cd01029">
    <property type="entry name" value="TOPRIM_primases"/>
    <property type="match status" value="1"/>
</dbReference>
<evidence type="ECO:0000256" key="7">
    <source>
        <dbReference type="ARBA" id="ARBA00022842"/>
    </source>
</evidence>
<dbReference type="NCBIfam" id="NF003108">
    <property type="entry name" value="PRK04031.1-1"/>
    <property type="match status" value="1"/>
</dbReference>
<evidence type="ECO:0000256" key="3">
    <source>
        <dbReference type="ARBA" id="ARBA00022679"/>
    </source>
</evidence>
<keyword evidence="4 9" id="KW-0548">Nucleotidyltransferase</keyword>
<keyword evidence="3 9" id="KW-0808">Transferase</keyword>
<dbReference type="GO" id="GO:0046872">
    <property type="term" value="F:metal ion binding"/>
    <property type="evidence" value="ECO:0007669"/>
    <property type="project" value="UniProtKB-KW"/>
</dbReference>
<keyword evidence="1 9" id="KW-0240">DNA-directed RNA polymerase</keyword>
<dbReference type="PANTHER" id="PTHR30313:SF2">
    <property type="entry name" value="DNA PRIMASE"/>
    <property type="match status" value="1"/>
</dbReference>
<dbReference type="STRING" id="553467.SAMN04488063_2358"/>